<dbReference type="Pfam" id="PF00924">
    <property type="entry name" value="MS_channel_2nd"/>
    <property type="match status" value="1"/>
</dbReference>
<organism evidence="11 12">
    <name type="scientific">Savagea faecisuis</name>
    <dbReference type="NCBI Taxonomy" id="1274803"/>
    <lineage>
        <taxon>Bacteria</taxon>
        <taxon>Bacillati</taxon>
        <taxon>Bacillota</taxon>
        <taxon>Bacilli</taxon>
        <taxon>Bacillales</taxon>
        <taxon>Caryophanaceae</taxon>
        <taxon>Savagea</taxon>
    </lineage>
</organism>
<evidence type="ECO:0000259" key="10">
    <source>
        <dbReference type="Pfam" id="PF21088"/>
    </source>
</evidence>
<dbReference type="Gene3D" id="2.30.30.60">
    <property type="match status" value="1"/>
</dbReference>
<dbReference type="InterPro" id="IPR006685">
    <property type="entry name" value="MscS_channel_2nd"/>
</dbReference>
<keyword evidence="6 7" id="KW-0472">Membrane</keyword>
<reference evidence="12" key="1">
    <citation type="journal article" date="2019" name="Int. J. Syst. Evol. Microbiol.">
        <title>The Global Catalogue of Microorganisms (GCM) 10K type strain sequencing project: providing services to taxonomists for standard genome sequencing and annotation.</title>
        <authorList>
            <consortium name="The Broad Institute Genomics Platform"/>
            <consortium name="The Broad Institute Genome Sequencing Center for Infectious Disease"/>
            <person name="Wu L."/>
            <person name="Ma J."/>
        </authorList>
    </citation>
    <scope>NUCLEOTIDE SEQUENCE [LARGE SCALE GENOMIC DNA]</scope>
    <source>
        <strain evidence="12">CCUG 63563</strain>
    </source>
</reference>
<dbReference type="Gene3D" id="3.30.70.100">
    <property type="match status" value="1"/>
</dbReference>
<dbReference type="PANTHER" id="PTHR30460">
    <property type="entry name" value="MODERATE CONDUCTANCE MECHANOSENSITIVE CHANNEL YBIO"/>
    <property type="match status" value="1"/>
</dbReference>
<keyword evidence="3" id="KW-1003">Cell membrane</keyword>
<dbReference type="Gene3D" id="1.10.287.1260">
    <property type="match status" value="1"/>
</dbReference>
<evidence type="ECO:0000259" key="9">
    <source>
        <dbReference type="Pfam" id="PF21082"/>
    </source>
</evidence>
<feature type="transmembrane region" description="Helical" evidence="7">
    <location>
        <begin position="36"/>
        <end position="58"/>
    </location>
</feature>
<dbReference type="InterPro" id="IPR023408">
    <property type="entry name" value="MscS_beta-dom_sf"/>
</dbReference>
<keyword evidence="4 7" id="KW-0812">Transmembrane</keyword>
<evidence type="ECO:0000313" key="11">
    <source>
        <dbReference type="EMBL" id="MFD0942754.1"/>
    </source>
</evidence>
<evidence type="ECO:0000256" key="1">
    <source>
        <dbReference type="ARBA" id="ARBA00004651"/>
    </source>
</evidence>
<dbReference type="SUPFAM" id="SSF82861">
    <property type="entry name" value="Mechanosensitive channel protein MscS (YggB), transmembrane region"/>
    <property type="match status" value="1"/>
</dbReference>
<evidence type="ECO:0000256" key="5">
    <source>
        <dbReference type="ARBA" id="ARBA00022989"/>
    </source>
</evidence>
<evidence type="ECO:0000313" key="12">
    <source>
        <dbReference type="Proteomes" id="UP001596976"/>
    </source>
</evidence>
<dbReference type="SUPFAM" id="SSF82689">
    <property type="entry name" value="Mechanosensitive channel protein MscS (YggB), C-terminal domain"/>
    <property type="match status" value="1"/>
</dbReference>
<dbReference type="RefSeq" id="WP_381009514.1">
    <property type="nucleotide sequence ID" value="NZ_JBHTJF010000013.1"/>
</dbReference>
<feature type="domain" description="Mechanosensitive ion channel transmembrane helices 2/3" evidence="10">
    <location>
        <begin position="87"/>
        <end position="127"/>
    </location>
</feature>
<dbReference type="InterPro" id="IPR049142">
    <property type="entry name" value="MS_channel_1st"/>
</dbReference>
<dbReference type="InterPro" id="IPR049278">
    <property type="entry name" value="MS_channel_C"/>
</dbReference>
<dbReference type="InterPro" id="IPR011066">
    <property type="entry name" value="MscS_channel_C_sf"/>
</dbReference>
<dbReference type="Proteomes" id="UP001596976">
    <property type="component" value="Unassembled WGS sequence"/>
</dbReference>
<proteinExistence type="inferred from homology"/>
<keyword evidence="5 7" id="KW-1133">Transmembrane helix</keyword>
<comment type="subcellular location">
    <subcellularLocation>
        <location evidence="1">Cell membrane</location>
        <topology evidence="1">Multi-pass membrane protein</topology>
    </subcellularLocation>
</comment>
<evidence type="ECO:0000256" key="3">
    <source>
        <dbReference type="ARBA" id="ARBA00022475"/>
    </source>
</evidence>
<comment type="caution">
    <text evidence="11">The sequence shown here is derived from an EMBL/GenBank/DDBJ whole genome shotgun (WGS) entry which is preliminary data.</text>
</comment>
<dbReference type="SUPFAM" id="SSF50182">
    <property type="entry name" value="Sm-like ribonucleoproteins"/>
    <property type="match status" value="1"/>
</dbReference>
<feature type="transmembrane region" description="Helical" evidence="7">
    <location>
        <begin position="79"/>
        <end position="100"/>
    </location>
</feature>
<dbReference type="Pfam" id="PF21088">
    <property type="entry name" value="MS_channel_1st"/>
    <property type="match status" value="1"/>
</dbReference>
<protein>
    <submittedName>
        <fullName evidence="11">Mechanosensitive ion channel family protein</fullName>
    </submittedName>
</protein>
<sequence>MAITEEPTLTEELKEDYVQVEEFLFSPETWEGLTRISIRVILIAILSYVVVRVAKVIIRRMFAIKYKGPIRRSERRERTLLLLLENTVSYVVYFAAILAILDEFGIGVKGLLAGAGVLGLAVGFGAQNLVRDVITGFFILFEDQFSVGDYVQIGQATGTVEEIGLRTTKVAAYGGEVHIIPNGIISEVVNYSVRNSLAILDIGISYETNIAHAERVLTDYLERMTEEEYPEIVAPAQFVGVQNLAASEIVLRVTVETQPMMQHGLARRMRAEIKELFDEEGIEIPYQKMVIYQQKENVNDERKDI</sequence>
<dbReference type="EMBL" id="JBHTJF010000013">
    <property type="protein sequence ID" value="MFD0942754.1"/>
    <property type="molecule type" value="Genomic_DNA"/>
</dbReference>
<feature type="domain" description="Mechanosensitive ion channel MscS C-terminal" evidence="9">
    <location>
        <begin position="200"/>
        <end position="284"/>
    </location>
</feature>
<gene>
    <name evidence="11" type="ORF">ACFQ0V_03090</name>
</gene>
<keyword evidence="12" id="KW-1185">Reference proteome</keyword>
<dbReference type="InterPro" id="IPR011014">
    <property type="entry name" value="MscS_channel_TM-2"/>
</dbReference>
<feature type="transmembrane region" description="Helical" evidence="7">
    <location>
        <begin position="106"/>
        <end position="126"/>
    </location>
</feature>
<evidence type="ECO:0000256" key="4">
    <source>
        <dbReference type="ARBA" id="ARBA00022692"/>
    </source>
</evidence>
<name>A0ABW3GU51_9BACL</name>
<dbReference type="Pfam" id="PF21082">
    <property type="entry name" value="MS_channel_3rd"/>
    <property type="match status" value="1"/>
</dbReference>
<dbReference type="InterPro" id="IPR010920">
    <property type="entry name" value="LSM_dom_sf"/>
</dbReference>
<accession>A0ABW3GU51</accession>
<evidence type="ECO:0000256" key="6">
    <source>
        <dbReference type="ARBA" id="ARBA00023136"/>
    </source>
</evidence>
<comment type="similarity">
    <text evidence="2">Belongs to the MscS (TC 1.A.23) family.</text>
</comment>
<evidence type="ECO:0000256" key="2">
    <source>
        <dbReference type="ARBA" id="ARBA00008017"/>
    </source>
</evidence>
<dbReference type="PANTHER" id="PTHR30460:SF0">
    <property type="entry name" value="MODERATE CONDUCTANCE MECHANOSENSITIVE CHANNEL YBIO"/>
    <property type="match status" value="1"/>
</dbReference>
<dbReference type="InterPro" id="IPR045276">
    <property type="entry name" value="YbiO_bact"/>
</dbReference>
<evidence type="ECO:0000259" key="8">
    <source>
        <dbReference type="Pfam" id="PF00924"/>
    </source>
</evidence>
<feature type="domain" description="Mechanosensitive ion channel MscS" evidence="8">
    <location>
        <begin position="128"/>
        <end position="192"/>
    </location>
</feature>
<evidence type="ECO:0000256" key="7">
    <source>
        <dbReference type="SAM" id="Phobius"/>
    </source>
</evidence>